<protein>
    <submittedName>
        <fullName evidence="2">Uncharacterized protein</fullName>
    </submittedName>
</protein>
<evidence type="ECO:0000256" key="1">
    <source>
        <dbReference type="SAM" id="MobiDB-lite"/>
    </source>
</evidence>
<dbReference type="Proteomes" id="UP000626109">
    <property type="component" value="Unassembled WGS sequence"/>
</dbReference>
<sequence length="497" mass="53545">EVGPRVGMAGFAVASVTIERTASQVVKTSQGRLPLMTLGQRWGLYRATIGKHVGLMFLQYSGTREMRLALDQRIHPALSVICACGLMGVPCSSLQYNWAIQDTYRHFQILPPASTGPLGFLRQKVAPGLCWCFIRAGCGTGGALYFGPSVTAQVEALGRGLLPPPANGGGGEASLKVFASFAGGLTTGALGSLATQWVHNITLVAGRMAALGEVAQAPHYTTIAARAAWNEMGISLLYMNFPQRMVINAVTVGVLNACDIFRPLCASGPTRDARMNKVCKECGLEDASEGGGRYGTDDHEGLFFCGRCWQSWDEAEKENIMRPLHQQRRVHPKAEVSSPVVGPSSNFFDSYQGGEGADDTEGAWSPSDGEGRRAGALELVGALERPRCVECSNEEGEEGGGRYGHGADAEKFFCGRCWQSWDEEDRRKMMMAYAPGHMDRFANEPSVGCPPPDPPSLEDDFGFDFDDEGDDDLDEYGELDENLEAEEGDAGAQEDSS</sequence>
<reference evidence="2" key="1">
    <citation type="submission" date="2021-02" db="EMBL/GenBank/DDBJ databases">
        <authorList>
            <person name="Dougan E. K."/>
            <person name="Rhodes N."/>
            <person name="Thang M."/>
            <person name="Chan C."/>
        </authorList>
    </citation>
    <scope>NUCLEOTIDE SEQUENCE</scope>
</reference>
<dbReference type="EMBL" id="CAJNNW010036506">
    <property type="protein sequence ID" value="CAE8735004.1"/>
    <property type="molecule type" value="Genomic_DNA"/>
</dbReference>
<evidence type="ECO:0000313" key="2">
    <source>
        <dbReference type="EMBL" id="CAE8735004.1"/>
    </source>
</evidence>
<evidence type="ECO:0000313" key="3">
    <source>
        <dbReference type="Proteomes" id="UP000626109"/>
    </source>
</evidence>
<organism evidence="2 3">
    <name type="scientific">Polarella glacialis</name>
    <name type="common">Dinoflagellate</name>
    <dbReference type="NCBI Taxonomy" id="89957"/>
    <lineage>
        <taxon>Eukaryota</taxon>
        <taxon>Sar</taxon>
        <taxon>Alveolata</taxon>
        <taxon>Dinophyceae</taxon>
        <taxon>Suessiales</taxon>
        <taxon>Suessiaceae</taxon>
        <taxon>Polarella</taxon>
    </lineage>
</organism>
<accession>A0A813LKY6</accession>
<dbReference type="AlphaFoldDB" id="A0A813LKY6"/>
<gene>
    <name evidence="2" type="ORF">PGLA2088_LOCUS47612</name>
</gene>
<feature type="region of interest" description="Disordered" evidence="1">
    <location>
        <begin position="351"/>
        <end position="370"/>
    </location>
</feature>
<comment type="caution">
    <text evidence="2">The sequence shown here is derived from an EMBL/GenBank/DDBJ whole genome shotgun (WGS) entry which is preliminary data.</text>
</comment>
<feature type="region of interest" description="Disordered" evidence="1">
    <location>
        <begin position="442"/>
        <end position="475"/>
    </location>
</feature>
<feature type="non-terminal residue" evidence="2">
    <location>
        <position position="1"/>
    </location>
</feature>
<proteinExistence type="predicted"/>
<feature type="compositionally biased region" description="Acidic residues" evidence="1">
    <location>
        <begin position="456"/>
        <end position="475"/>
    </location>
</feature>
<name>A0A813LKY6_POLGL</name>